<feature type="repeat" description="WD" evidence="14">
    <location>
        <begin position="134"/>
        <end position="175"/>
    </location>
</feature>
<dbReference type="Pfam" id="PF23953">
    <property type="entry name" value="TPR_COPA_B"/>
    <property type="match status" value="1"/>
</dbReference>
<dbReference type="InterPro" id="IPR015943">
    <property type="entry name" value="WD40/YVTN_repeat-like_dom_sf"/>
</dbReference>
<dbReference type="GO" id="GO:0000139">
    <property type="term" value="C:Golgi membrane"/>
    <property type="evidence" value="ECO:0007669"/>
    <property type="project" value="UniProtKB-SubCell"/>
</dbReference>
<dbReference type="PRINTS" id="PR00320">
    <property type="entry name" value="GPROTEINBRPT"/>
</dbReference>
<feature type="repeat" description="WD" evidence="14">
    <location>
        <begin position="1"/>
        <end position="33"/>
    </location>
</feature>
<dbReference type="CDD" id="cd22947">
    <property type="entry name" value="Coatomer_WDAD_beta-like"/>
    <property type="match status" value="1"/>
</dbReference>
<dbReference type="InterPro" id="IPR006692">
    <property type="entry name" value="Beta-prop_COPA/B_2nd"/>
</dbReference>
<feature type="repeat" description="WD" evidence="14">
    <location>
        <begin position="90"/>
        <end position="133"/>
    </location>
</feature>
<dbReference type="GO" id="GO:0006891">
    <property type="term" value="P:intra-Golgi vesicle-mediated transport"/>
    <property type="evidence" value="ECO:0007669"/>
    <property type="project" value="TreeGrafter"/>
</dbReference>
<evidence type="ECO:0000259" key="16">
    <source>
        <dbReference type="Pfam" id="PF23953"/>
    </source>
</evidence>
<dbReference type="PROSITE" id="PS50082">
    <property type="entry name" value="WD_REPEATS_2"/>
    <property type="match status" value="4"/>
</dbReference>
<keyword evidence="12" id="KW-0968">Cytoplasmic vesicle</keyword>
<evidence type="ECO:0000256" key="4">
    <source>
        <dbReference type="ARBA" id="ARBA00022448"/>
    </source>
</evidence>
<evidence type="ECO:0000313" key="17">
    <source>
        <dbReference type="EMBL" id="CAD8836561.1"/>
    </source>
</evidence>
<dbReference type="PIRSF" id="PIRSF005567">
    <property type="entry name" value="Coatomer_beta'_subunit"/>
    <property type="match status" value="1"/>
</dbReference>
<keyword evidence="4" id="KW-0813">Transport</keyword>
<keyword evidence="6 14" id="KW-0853">WD repeat</keyword>
<evidence type="ECO:0000259" key="15">
    <source>
        <dbReference type="Pfam" id="PF04053"/>
    </source>
</evidence>
<evidence type="ECO:0000256" key="9">
    <source>
        <dbReference type="ARBA" id="ARBA00022927"/>
    </source>
</evidence>
<dbReference type="InterPro" id="IPR056176">
    <property type="entry name" value="TPR_COPA_B"/>
</dbReference>
<evidence type="ECO:0000256" key="13">
    <source>
        <dbReference type="ARBA" id="ARBA00032920"/>
    </source>
</evidence>
<comment type="subcellular location">
    <subcellularLocation>
        <location evidence="2">Cytoplasmic vesicle</location>
        <location evidence="2">COPI-coated vesicle membrane</location>
        <topology evidence="2">Peripheral membrane protein</topology>
        <orientation evidence="2">Cytoplasmic side</orientation>
    </subcellularLocation>
    <subcellularLocation>
        <location evidence="1">Golgi apparatus membrane</location>
        <topology evidence="1">Peripheral membrane protein</topology>
        <orientation evidence="1">Cytoplasmic side</orientation>
    </subcellularLocation>
</comment>
<keyword evidence="8" id="KW-0931">ER-Golgi transport</keyword>
<dbReference type="GO" id="GO:0006888">
    <property type="term" value="P:endoplasmic reticulum to Golgi vesicle-mediated transport"/>
    <property type="evidence" value="ECO:0007669"/>
    <property type="project" value="TreeGrafter"/>
</dbReference>
<dbReference type="PROSITE" id="PS50294">
    <property type="entry name" value="WD_REPEATS_REGION"/>
    <property type="match status" value="4"/>
</dbReference>
<dbReference type="InterPro" id="IPR016453">
    <property type="entry name" value="COPB2"/>
</dbReference>
<proteinExistence type="inferred from homology"/>
<protein>
    <recommendedName>
        <fullName evidence="13">Beta'-coat protein</fullName>
    </recommendedName>
</protein>
<organism evidence="17">
    <name type="scientific">Noctiluca scintillans</name>
    <name type="common">Sea sparkle</name>
    <name type="synonym">Red tide dinoflagellate</name>
    <dbReference type="NCBI Taxonomy" id="2966"/>
    <lineage>
        <taxon>Eukaryota</taxon>
        <taxon>Sar</taxon>
        <taxon>Alveolata</taxon>
        <taxon>Dinophyceae</taxon>
        <taxon>Noctilucales</taxon>
        <taxon>Noctilucaceae</taxon>
        <taxon>Noctiluca</taxon>
    </lineage>
</organism>
<accession>A0A7S1F1A2</accession>
<dbReference type="GO" id="GO:0006886">
    <property type="term" value="P:intracellular protein transport"/>
    <property type="evidence" value="ECO:0007669"/>
    <property type="project" value="InterPro"/>
</dbReference>
<feature type="domain" description="COPA/B second beta-propeller" evidence="15">
    <location>
        <begin position="228"/>
        <end position="485"/>
    </location>
</feature>
<dbReference type="PANTHER" id="PTHR19876:SF2">
    <property type="entry name" value="COATOMER SUBUNIT BETA"/>
    <property type="match status" value="1"/>
</dbReference>
<dbReference type="InterPro" id="IPR050844">
    <property type="entry name" value="Coatomer_complex_subunit"/>
</dbReference>
<evidence type="ECO:0000256" key="7">
    <source>
        <dbReference type="ARBA" id="ARBA00022737"/>
    </source>
</evidence>
<keyword evidence="10" id="KW-0333">Golgi apparatus</keyword>
<feature type="repeat" description="WD" evidence="14">
    <location>
        <begin position="44"/>
        <end position="86"/>
    </location>
</feature>
<sequence>MEAHLDYIRYMAVHPTLPYIITSSDDMTIKLWDWEKGWSSSQVFEGHAHYVMMCQWNPKDTNIFASCSLDRTIKVWGISGGNSSSLHFTLTGHTRGVNCVEYTPGGEKPYLISGSDDKTVCIWDYQTKQCVQTLTGHTNNVSVALFHPTLPIILTGGEDGTVRVWHSSTYKLEHTLNYLLERVWSLTVLKNSNAAAIGYDEGTVVIKLGSEEPIASMHGGKVIWARGNEIQTTNLKLADEGATAVDGERLAVSTKDMGTAEIFPQYVAHHPNGRLFAVCGDGDYVVYTSQALRNKSYGSALEFVWGHSGAYATRDTAGKISVFQDFKESFSFKPPFHIDEMFGGRLIAVRSGEFVCFYDWTSYRLVRRIDVAPRSVIWSDDGCSVVLVCPDSFYILKHDKSVVQAALAGQTETDDDGIDASFDLQEEVSDKVVSGLWVGECFVYIAQSQRMICMVAGATETIAHLDRPQYLLGYLPEQSKLYLIDKELSITPYTLHLALVEYQSAIMRKDTEAAAKYFSQLPESTHNRVARFLESQGYTQEALEVSQDGEHRFELAMKLDRLHMAADIIVSIEQSDDRIPLRSKWKTLGDVAMEQADFVLAKRCFLKARDLNALFLLQTSCGDADGLRTTAKEAQEAGVANIACLCHVLLGDLVEALDILVKASRLPEACFFARSYIPSELPRVVGLWKADLRKVSQAVADCLADPAVDPDLFPGYQLTLDAERVFKEVRAMAPAKASNYAREKAALDMDVIAEISKLSPAGFKAMLLEATTSAPETAVEVSPEEIPPA</sequence>
<dbReference type="CDD" id="cd00200">
    <property type="entry name" value="WD40"/>
    <property type="match status" value="1"/>
</dbReference>
<keyword evidence="9" id="KW-0653">Protein transport</keyword>
<evidence type="ECO:0000256" key="11">
    <source>
        <dbReference type="ARBA" id="ARBA00023136"/>
    </source>
</evidence>
<evidence type="ECO:0000256" key="2">
    <source>
        <dbReference type="ARBA" id="ARBA00004347"/>
    </source>
</evidence>
<name>A0A7S1F1A2_NOCSC</name>
<comment type="similarity">
    <text evidence="3">Belongs to the WD repeat COPB2 family.</text>
</comment>
<dbReference type="InterPro" id="IPR036322">
    <property type="entry name" value="WD40_repeat_dom_sf"/>
</dbReference>
<dbReference type="SMART" id="SM00320">
    <property type="entry name" value="WD40"/>
    <property type="match status" value="4"/>
</dbReference>
<dbReference type="SUPFAM" id="SSF50978">
    <property type="entry name" value="WD40 repeat-like"/>
    <property type="match status" value="2"/>
</dbReference>
<keyword evidence="7" id="KW-0677">Repeat</keyword>
<dbReference type="FunFam" id="1.25.40.470:FF:000001">
    <property type="entry name" value="Coatomer subunit beta"/>
    <property type="match status" value="1"/>
</dbReference>
<dbReference type="PANTHER" id="PTHR19876">
    <property type="entry name" value="COATOMER"/>
    <property type="match status" value="1"/>
</dbReference>
<evidence type="ECO:0000256" key="10">
    <source>
        <dbReference type="ARBA" id="ARBA00023034"/>
    </source>
</evidence>
<gene>
    <name evidence="17" type="ORF">NSCI0253_LOCUS10909</name>
</gene>
<dbReference type="GO" id="GO:0005198">
    <property type="term" value="F:structural molecule activity"/>
    <property type="evidence" value="ECO:0007669"/>
    <property type="project" value="InterPro"/>
</dbReference>
<evidence type="ECO:0000256" key="14">
    <source>
        <dbReference type="PROSITE-ProRule" id="PRU00221"/>
    </source>
</evidence>
<evidence type="ECO:0000256" key="6">
    <source>
        <dbReference type="ARBA" id="ARBA00022574"/>
    </source>
</evidence>
<evidence type="ECO:0000256" key="12">
    <source>
        <dbReference type="ARBA" id="ARBA00023329"/>
    </source>
</evidence>
<dbReference type="Pfam" id="PF04053">
    <property type="entry name" value="B-prop_COPA_B_2nd"/>
    <property type="match status" value="1"/>
</dbReference>
<keyword evidence="11" id="KW-0472">Membrane</keyword>
<evidence type="ECO:0000256" key="3">
    <source>
        <dbReference type="ARBA" id="ARBA00010844"/>
    </source>
</evidence>
<dbReference type="EMBL" id="HBFQ01015759">
    <property type="protein sequence ID" value="CAD8836561.1"/>
    <property type="molecule type" value="Transcribed_RNA"/>
</dbReference>
<dbReference type="InterPro" id="IPR001680">
    <property type="entry name" value="WD40_rpt"/>
</dbReference>
<dbReference type="AlphaFoldDB" id="A0A7S1F1A2"/>
<dbReference type="GO" id="GO:0006890">
    <property type="term" value="P:retrograde vesicle-mediated transport, Golgi to endoplasmic reticulum"/>
    <property type="evidence" value="ECO:0007669"/>
    <property type="project" value="TreeGrafter"/>
</dbReference>
<dbReference type="InterPro" id="IPR020472">
    <property type="entry name" value="WD40_PAC1"/>
</dbReference>
<evidence type="ECO:0000256" key="8">
    <source>
        <dbReference type="ARBA" id="ARBA00022892"/>
    </source>
</evidence>
<dbReference type="Pfam" id="PF00400">
    <property type="entry name" value="WD40"/>
    <property type="match status" value="4"/>
</dbReference>
<feature type="domain" description="COPA/B TPR" evidence="16">
    <location>
        <begin position="502"/>
        <end position="689"/>
    </location>
</feature>
<dbReference type="Gene3D" id="1.25.40.470">
    <property type="match status" value="1"/>
</dbReference>
<reference evidence="17" key="1">
    <citation type="submission" date="2021-01" db="EMBL/GenBank/DDBJ databases">
        <authorList>
            <person name="Corre E."/>
            <person name="Pelletier E."/>
            <person name="Niang G."/>
            <person name="Scheremetjew M."/>
            <person name="Finn R."/>
            <person name="Kale V."/>
            <person name="Holt S."/>
            <person name="Cochrane G."/>
            <person name="Meng A."/>
            <person name="Brown T."/>
            <person name="Cohen L."/>
        </authorList>
    </citation>
    <scope>NUCLEOTIDE SEQUENCE</scope>
</reference>
<dbReference type="Gene3D" id="2.130.10.10">
    <property type="entry name" value="YVTN repeat-like/Quinoprotein amine dehydrogenase"/>
    <property type="match status" value="1"/>
</dbReference>
<dbReference type="GO" id="GO:0030126">
    <property type="term" value="C:COPI vesicle coat"/>
    <property type="evidence" value="ECO:0007669"/>
    <property type="project" value="TreeGrafter"/>
</dbReference>
<evidence type="ECO:0000256" key="1">
    <source>
        <dbReference type="ARBA" id="ARBA00004255"/>
    </source>
</evidence>
<evidence type="ECO:0000256" key="5">
    <source>
        <dbReference type="ARBA" id="ARBA00022490"/>
    </source>
</evidence>
<keyword evidence="5" id="KW-0963">Cytoplasm</keyword>